<dbReference type="GO" id="GO:0005886">
    <property type="term" value="C:plasma membrane"/>
    <property type="evidence" value="ECO:0007669"/>
    <property type="project" value="UniProtKB-SubCell"/>
</dbReference>
<sequence>MSTILFTFIFFTFFSCGQSNDDIVINQSKRIPAAFDVLKMLTDRYPQVVKVLIEGSDIKTDAFLKNLSLVCDYKLLNDVKLFKNSSKGNCILILKDSSKMKSLFEDSMFSYEYCSFVFLHALEEKSYNEILLEIVRRQPVTSVIGISKNLDLTGVHIPLWHDFDHSFSYLPQMYFDKSNYTMLKKFIHPEKVNFHKRPFRVAIFQKRFMSISENGKWNGFNKEVLDLLQEIFNFTRVLYFIDSNLRYGHKLSNGTFVGVLGEVLGGNVDFAANPLFIKDYNTTGIDFSTPIMFEHLCVAVPSASPIPRWKVIFICFDRTTWLCILSIYTFSMFVWKVFKFRLKSNKTLKCVNIFFYVFRLIIASSIKPPVMLSGKIFVMTLVFMGFILATCFGGSLLNLLTRTVYGSQINTMTALDKSGLPIYTLSMNLQHDTFDGSKPEERNLAEKVKIYHDTTADLVEMVYKTRNSACLGRKDDLTRRIWKLEESSQTRTVHIVEECPRSYYLSYIMKKESRYFTTIDAVLGRLVASGVLKSPKFTDSPSYYYAGRSKSTTATFSPVPLGMDNLTITFLILLVGYLASIVIFITEIFYFKWLSTGMT</sequence>
<feature type="transmembrane region" description="Helical" evidence="12">
    <location>
        <begin position="376"/>
        <end position="400"/>
    </location>
</feature>
<feature type="signal peptide" evidence="13">
    <location>
        <begin position="1"/>
        <end position="19"/>
    </location>
</feature>
<dbReference type="GO" id="GO:0015276">
    <property type="term" value="F:ligand-gated monoatomic ion channel activity"/>
    <property type="evidence" value="ECO:0007669"/>
    <property type="project" value="InterPro"/>
</dbReference>
<organism evidence="15 16">
    <name type="scientific">Cimex lectularius</name>
    <name type="common">Bed bug</name>
    <name type="synonym">Acanthia lectularia</name>
    <dbReference type="NCBI Taxonomy" id="79782"/>
    <lineage>
        <taxon>Eukaryota</taxon>
        <taxon>Metazoa</taxon>
        <taxon>Ecdysozoa</taxon>
        <taxon>Arthropoda</taxon>
        <taxon>Hexapoda</taxon>
        <taxon>Insecta</taxon>
        <taxon>Pterygota</taxon>
        <taxon>Neoptera</taxon>
        <taxon>Paraneoptera</taxon>
        <taxon>Hemiptera</taxon>
        <taxon>Heteroptera</taxon>
        <taxon>Panheteroptera</taxon>
        <taxon>Cimicomorpha</taxon>
        <taxon>Cimicidae</taxon>
        <taxon>Cimex</taxon>
    </lineage>
</organism>
<dbReference type="InterPro" id="IPR019594">
    <property type="entry name" value="Glu/Gly-bd"/>
</dbReference>
<dbReference type="AlphaFoldDB" id="A0A8I6RIC9"/>
<feature type="transmembrane region" description="Helical" evidence="12">
    <location>
        <begin position="319"/>
        <end position="338"/>
    </location>
</feature>
<name>A0A8I6RIC9_CIMLE</name>
<feature type="chain" id="PRO_5035149969" description="Ionotropic glutamate receptor L-glutamate and glycine-binding domain-containing protein" evidence="13">
    <location>
        <begin position="20"/>
        <end position="599"/>
    </location>
</feature>
<feature type="transmembrane region" description="Helical" evidence="12">
    <location>
        <begin position="350"/>
        <end position="370"/>
    </location>
</feature>
<keyword evidence="11" id="KW-0407">Ion channel</keyword>
<gene>
    <name evidence="15" type="primary">106664419</name>
</gene>
<evidence type="ECO:0000256" key="10">
    <source>
        <dbReference type="ARBA" id="ARBA00023286"/>
    </source>
</evidence>
<keyword evidence="2" id="KW-0813">Transport</keyword>
<evidence type="ECO:0000256" key="12">
    <source>
        <dbReference type="SAM" id="Phobius"/>
    </source>
</evidence>
<keyword evidence="6" id="KW-0406">Ion transport</keyword>
<dbReference type="Gene3D" id="3.40.190.10">
    <property type="entry name" value="Periplasmic binding protein-like II"/>
    <property type="match status" value="1"/>
</dbReference>
<evidence type="ECO:0000256" key="4">
    <source>
        <dbReference type="ARBA" id="ARBA00022692"/>
    </source>
</evidence>
<dbReference type="Pfam" id="PF10613">
    <property type="entry name" value="Lig_chan-Glu_bd"/>
    <property type="match status" value="1"/>
</dbReference>
<evidence type="ECO:0000256" key="2">
    <source>
        <dbReference type="ARBA" id="ARBA00022448"/>
    </source>
</evidence>
<evidence type="ECO:0000256" key="6">
    <source>
        <dbReference type="ARBA" id="ARBA00023065"/>
    </source>
</evidence>
<keyword evidence="3" id="KW-1003">Cell membrane</keyword>
<dbReference type="EnsemblMetazoa" id="XM_014390122.1">
    <property type="protein sequence ID" value="XP_014245608.1"/>
    <property type="gene ID" value="LOC106664419"/>
</dbReference>
<keyword evidence="10" id="KW-1071">Ligand-gated ion channel</keyword>
<evidence type="ECO:0000259" key="14">
    <source>
        <dbReference type="Pfam" id="PF10613"/>
    </source>
</evidence>
<dbReference type="PANTHER" id="PTHR42643">
    <property type="entry name" value="IONOTROPIC RECEPTOR 20A-RELATED"/>
    <property type="match status" value="1"/>
</dbReference>
<evidence type="ECO:0000313" key="15">
    <source>
        <dbReference type="EnsemblMetazoa" id="XP_014245608.1"/>
    </source>
</evidence>
<dbReference type="InterPro" id="IPR052192">
    <property type="entry name" value="Insect_Ionotropic_Sensory_Rcpt"/>
</dbReference>
<reference evidence="15" key="1">
    <citation type="submission" date="2022-01" db="UniProtKB">
        <authorList>
            <consortium name="EnsemblMetazoa"/>
        </authorList>
    </citation>
    <scope>IDENTIFICATION</scope>
</reference>
<keyword evidence="8" id="KW-0675">Receptor</keyword>
<protein>
    <recommendedName>
        <fullName evidence="14">Ionotropic glutamate receptor L-glutamate and glycine-binding domain-containing protein</fullName>
    </recommendedName>
</protein>
<evidence type="ECO:0000256" key="8">
    <source>
        <dbReference type="ARBA" id="ARBA00023170"/>
    </source>
</evidence>
<feature type="transmembrane region" description="Helical" evidence="12">
    <location>
        <begin position="568"/>
        <end position="591"/>
    </location>
</feature>
<keyword evidence="16" id="KW-1185">Reference proteome</keyword>
<keyword evidence="13" id="KW-0732">Signal</keyword>
<dbReference type="SUPFAM" id="SSF53850">
    <property type="entry name" value="Periplasmic binding protein-like II"/>
    <property type="match status" value="1"/>
</dbReference>
<keyword evidence="4 12" id="KW-0812">Transmembrane</keyword>
<evidence type="ECO:0000256" key="1">
    <source>
        <dbReference type="ARBA" id="ARBA00004651"/>
    </source>
</evidence>
<evidence type="ECO:0000313" key="16">
    <source>
        <dbReference type="Proteomes" id="UP000494040"/>
    </source>
</evidence>
<accession>A0A8I6RIC9</accession>
<feature type="domain" description="Ionotropic glutamate receptor L-glutamate and glycine-binding" evidence="14">
    <location>
        <begin position="194"/>
        <end position="295"/>
    </location>
</feature>
<comment type="subcellular location">
    <subcellularLocation>
        <location evidence="1">Cell membrane</location>
        <topology evidence="1">Multi-pass membrane protein</topology>
    </subcellularLocation>
</comment>
<dbReference type="Proteomes" id="UP000494040">
    <property type="component" value="Unassembled WGS sequence"/>
</dbReference>
<dbReference type="OrthoDB" id="8195814at2759"/>
<keyword evidence="9" id="KW-0325">Glycoprotein</keyword>
<evidence type="ECO:0000256" key="9">
    <source>
        <dbReference type="ARBA" id="ARBA00023180"/>
    </source>
</evidence>
<evidence type="ECO:0000256" key="13">
    <source>
        <dbReference type="SAM" id="SignalP"/>
    </source>
</evidence>
<evidence type="ECO:0000256" key="7">
    <source>
        <dbReference type="ARBA" id="ARBA00023136"/>
    </source>
</evidence>
<evidence type="ECO:0000256" key="3">
    <source>
        <dbReference type="ARBA" id="ARBA00022475"/>
    </source>
</evidence>
<evidence type="ECO:0000256" key="5">
    <source>
        <dbReference type="ARBA" id="ARBA00022989"/>
    </source>
</evidence>
<proteinExistence type="predicted"/>
<dbReference type="PANTHER" id="PTHR42643:SF31">
    <property type="entry name" value="IONOTROPIC RECEPTOR 68B-RELATED"/>
    <property type="match status" value="1"/>
</dbReference>
<keyword evidence="7 12" id="KW-0472">Membrane</keyword>
<evidence type="ECO:0000256" key="11">
    <source>
        <dbReference type="ARBA" id="ARBA00023303"/>
    </source>
</evidence>
<dbReference type="KEGG" id="clec:106664419"/>
<keyword evidence="5 12" id="KW-1133">Transmembrane helix</keyword>